<dbReference type="EMBL" id="KQ085891">
    <property type="protein sequence ID" value="KLO18838.1"/>
    <property type="molecule type" value="Genomic_DNA"/>
</dbReference>
<dbReference type="CDD" id="cd01530">
    <property type="entry name" value="Cdc25"/>
    <property type="match status" value="1"/>
</dbReference>
<feature type="region of interest" description="Disordered" evidence="11">
    <location>
        <begin position="225"/>
        <end position="277"/>
    </location>
</feature>
<proteinExistence type="inferred from homology"/>
<dbReference type="GO" id="GO:0004725">
    <property type="term" value="F:protein tyrosine phosphatase activity"/>
    <property type="evidence" value="ECO:0007669"/>
    <property type="project" value="UniProtKB-UniRule"/>
</dbReference>
<evidence type="ECO:0000256" key="8">
    <source>
        <dbReference type="ARBA" id="ARBA00051722"/>
    </source>
</evidence>
<keyword evidence="7 10" id="KW-0131">Cell cycle</keyword>
<evidence type="ECO:0000256" key="11">
    <source>
        <dbReference type="SAM" id="MobiDB-lite"/>
    </source>
</evidence>
<feature type="region of interest" description="Disordered" evidence="11">
    <location>
        <begin position="693"/>
        <end position="712"/>
    </location>
</feature>
<sequence length="754" mass="81717">MAFATQSNKQQLVPPPAPMRKLSERMILVPNDLDDFLSSDLELSFASTMSLNSPPGSPPTGGSILPLELKAPSHVAMDVSPAPSKSSMLSVPASGHKTRPRALTTTRTFGRELGNQMTPPSARSASFRSTSGKKLQRSALPTEWLGSFVQEKSMESSEQSSAEVSDMMEIDSVVSIIVPSTAVQENFEPVSPPQYPLSAAPTVTGFSNLFFDTASPAPIVRPLKRRSLSPEASPRHEVAQKNRHSHETERSPSIADQSSSPAPPSPSQRKFERFASTGGALFKGNTRPILPAFGSSALSSSKRSRRPTISALVPREGFAEPAHSAFPTVANEEKENIGRLPPPRRAFSALMQAEPSSDDAGSEANDYSSPAAHAFAKKQGMRVVRRRDGTDDFRPLTGASALRQNDISVKGSPLRKPASPAMLKAINESPSTRWFQQGMPGFGDNEAHGKVLPCERVKEDGLMRINCETLDALLAGAYDDHITSYQVIDCRFDYEFNGGHIRGAVNMNTAADLEGFLLGDNVAKPAPTCGGDRIKKTVLIFHCEFSEKRAPTLAKHIRSKDRAMNTSSYPRIHYPEVYILKGGYSQYYKSSAINCEPRAYVPMNHPEFARDRREDFDQFRKARFGRTRSYAYGESKMMAPSQPSSSHSNRNSAPNVGNGVNSLFAAASAARTRRVVSTGDSVLSTLVEDANTTIASSDDGTEESNGVDCSPCPPQSAKMFASNAMAMAMLNTKRLGGGSTRGSLQRAQTFTQIR</sequence>
<feature type="region of interest" description="Disordered" evidence="11">
    <location>
        <begin position="633"/>
        <end position="656"/>
    </location>
</feature>
<dbReference type="InterPro" id="IPR000751">
    <property type="entry name" value="MPI_Phosphatase"/>
</dbReference>
<comment type="catalytic activity">
    <reaction evidence="8 10">
        <text>O-phospho-L-tyrosyl-[protein] + H2O = L-tyrosyl-[protein] + phosphate</text>
        <dbReference type="Rhea" id="RHEA:10684"/>
        <dbReference type="Rhea" id="RHEA-COMP:10136"/>
        <dbReference type="Rhea" id="RHEA-COMP:20101"/>
        <dbReference type="ChEBI" id="CHEBI:15377"/>
        <dbReference type="ChEBI" id="CHEBI:43474"/>
        <dbReference type="ChEBI" id="CHEBI:46858"/>
        <dbReference type="ChEBI" id="CHEBI:61978"/>
        <dbReference type="EC" id="3.1.3.48"/>
    </reaction>
</comment>
<evidence type="ECO:0000313" key="14">
    <source>
        <dbReference type="Proteomes" id="UP000053477"/>
    </source>
</evidence>
<evidence type="ECO:0000256" key="10">
    <source>
        <dbReference type="RuleBase" id="RU368028"/>
    </source>
</evidence>
<evidence type="ECO:0000256" key="3">
    <source>
        <dbReference type="ARBA" id="ARBA00022618"/>
    </source>
</evidence>
<dbReference type="GO" id="GO:0005634">
    <property type="term" value="C:nucleus"/>
    <property type="evidence" value="ECO:0007669"/>
    <property type="project" value="TreeGrafter"/>
</dbReference>
<dbReference type="GO" id="GO:0005737">
    <property type="term" value="C:cytoplasm"/>
    <property type="evidence" value="ECO:0007669"/>
    <property type="project" value="TreeGrafter"/>
</dbReference>
<reference evidence="13 14" key="1">
    <citation type="submission" date="2015-04" db="EMBL/GenBank/DDBJ databases">
        <title>Complete genome sequence of Schizopora paradoxa KUC8140, a cosmopolitan wood degrader in East Asia.</title>
        <authorList>
            <consortium name="DOE Joint Genome Institute"/>
            <person name="Min B."/>
            <person name="Park H."/>
            <person name="Jang Y."/>
            <person name="Kim J.-J."/>
            <person name="Kim K.H."/>
            <person name="Pangilinan J."/>
            <person name="Lipzen A."/>
            <person name="Riley R."/>
            <person name="Grigoriev I.V."/>
            <person name="Spatafora J.W."/>
            <person name="Choi I.-G."/>
        </authorList>
    </citation>
    <scope>NUCLEOTIDE SEQUENCE [LARGE SCALE GENOMIC DNA]</scope>
    <source>
        <strain evidence="13 14">KUC8140</strain>
    </source>
</reference>
<accession>A0A0H2SAS0</accession>
<feature type="region of interest" description="Disordered" evidence="11">
    <location>
        <begin position="79"/>
        <end position="133"/>
    </location>
</feature>
<evidence type="ECO:0000256" key="4">
    <source>
        <dbReference type="ARBA" id="ARBA00022776"/>
    </source>
</evidence>
<dbReference type="GO" id="GO:0000086">
    <property type="term" value="P:G2/M transition of mitotic cell cycle"/>
    <property type="evidence" value="ECO:0007669"/>
    <property type="project" value="TreeGrafter"/>
</dbReference>
<dbReference type="OrthoDB" id="26523at2759"/>
<evidence type="ECO:0000256" key="9">
    <source>
        <dbReference type="ARBA" id="ARBA00067190"/>
    </source>
</evidence>
<keyword evidence="3 10" id="KW-0132">Cell division</keyword>
<dbReference type="STRING" id="27342.A0A0H2SAS0"/>
<protein>
    <recommendedName>
        <fullName evidence="9 10">M-phase inducer phosphatase</fullName>
        <ecNumber evidence="2 10">3.1.3.48</ecNumber>
    </recommendedName>
</protein>
<dbReference type="Proteomes" id="UP000053477">
    <property type="component" value="Unassembled WGS sequence"/>
</dbReference>
<keyword evidence="14" id="KW-1185">Reference proteome</keyword>
<comment type="function">
    <text evidence="10">Tyrosine protein phosphatase which functions as a dosage-dependent inducer of mitotic progression.</text>
</comment>
<keyword evidence="5 10" id="KW-0378">Hydrolase</keyword>
<evidence type="ECO:0000256" key="6">
    <source>
        <dbReference type="ARBA" id="ARBA00022912"/>
    </source>
</evidence>
<gene>
    <name evidence="13" type="ORF">SCHPADRAFT_101431</name>
</gene>
<evidence type="ECO:0000256" key="7">
    <source>
        <dbReference type="ARBA" id="ARBA00023306"/>
    </source>
</evidence>
<feature type="compositionally biased region" description="Low complexity" evidence="11">
    <location>
        <begin position="251"/>
        <end position="260"/>
    </location>
</feature>
<dbReference type="Gene3D" id="3.40.250.10">
    <property type="entry name" value="Rhodanese-like domain"/>
    <property type="match status" value="1"/>
</dbReference>
<evidence type="ECO:0000256" key="2">
    <source>
        <dbReference type="ARBA" id="ARBA00013064"/>
    </source>
</evidence>
<comment type="similarity">
    <text evidence="1 10">Belongs to the MPI phosphatase family.</text>
</comment>
<keyword evidence="4 10" id="KW-0498">Mitosis</keyword>
<dbReference type="PANTHER" id="PTHR10828:SF17">
    <property type="entry name" value="PROTEIN-TYROSINE-PHOSPHATASE"/>
    <property type="match status" value="1"/>
</dbReference>
<feature type="compositionally biased region" description="Low complexity" evidence="11">
    <location>
        <begin position="640"/>
        <end position="655"/>
    </location>
</feature>
<keyword evidence="6 10" id="KW-0904">Protein phosphatase</keyword>
<dbReference type="EC" id="3.1.3.48" evidence="2 10"/>
<dbReference type="PANTHER" id="PTHR10828">
    <property type="entry name" value="M-PHASE INDUCER PHOSPHATASE DUAL SPECIFICITY PHOSPHATASE CDC25"/>
    <property type="match status" value="1"/>
</dbReference>
<evidence type="ECO:0000259" key="12">
    <source>
        <dbReference type="PROSITE" id="PS50206"/>
    </source>
</evidence>
<name>A0A0H2SAS0_9AGAM</name>
<dbReference type="PROSITE" id="PS50206">
    <property type="entry name" value="RHODANESE_3"/>
    <property type="match status" value="1"/>
</dbReference>
<evidence type="ECO:0000256" key="5">
    <source>
        <dbReference type="ARBA" id="ARBA00022801"/>
    </source>
</evidence>
<dbReference type="AlphaFoldDB" id="A0A0H2SAS0"/>
<dbReference type="GO" id="GO:0110032">
    <property type="term" value="P:positive regulation of G2/MI transition of meiotic cell cycle"/>
    <property type="evidence" value="ECO:0007669"/>
    <property type="project" value="TreeGrafter"/>
</dbReference>
<feature type="domain" description="Rhodanese" evidence="12">
    <location>
        <begin position="481"/>
        <end position="592"/>
    </location>
</feature>
<feature type="compositionally biased region" description="Polar residues" evidence="11">
    <location>
        <begin position="115"/>
        <end position="133"/>
    </location>
</feature>
<dbReference type="InterPro" id="IPR001763">
    <property type="entry name" value="Rhodanese-like_dom"/>
</dbReference>
<dbReference type="SMART" id="SM00450">
    <property type="entry name" value="RHOD"/>
    <property type="match status" value="1"/>
</dbReference>
<dbReference type="GO" id="GO:0051301">
    <property type="term" value="P:cell division"/>
    <property type="evidence" value="ECO:0007669"/>
    <property type="project" value="UniProtKB-UniRule"/>
</dbReference>
<dbReference type="FunFam" id="3.40.250.10:FF:000021">
    <property type="entry name" value="M-phase inducer phosphatase cdc-25.2"/>
    <property type="match status" value="1"/>
</dbReference>
<feature type="region of interest" description="Disordered" evidence="11">
    <location>
        <begin position="734"/>
        <end position="754"/>
    </location>
</feature>
<dbReference type="InterPro" id="IPR036873">
    <property type="entry name" value="Rhodanese-like_dom_sf"/>
</dbReference>
<organism evidence="13 14">
    <name type="scientific">Schizopora paradoxa</name>
    <dbReference type="NCBI Taxonomy" id="27342"/>
    <lineage>
        <taxon>Eukaryota</taxon>
        <taxon>Fungi</taxon>
        <taxon>Dikarya</taxon>
        <taxon>Basidiomycota</taxon>
        <taxon>Agaricomycotina</taxon>
        <taxon>Agaricomycetes</taxon>
        <taxon>Hymenochaetales</taxon>
        <taxon>Schizoporaceae</taxon>
        <taxon>Schizopora</taxon>
    </lineage>
</organism>
<evidence type="ECO:0000313" key="13">
    <source>
        <dbReference type="EMBL" id="KLO18838.1"/>
    </source>
</evidence>
<dbReference type="Pfam" id="PF00581">
    <property type="entry name" value="Rhodanese"/>
    <property type="match status" value="1"/>
</dbReference>
<feature type="compositionally biased region" description="Basic and acidic residues" evidence="11">
    <location>
        <begin position="233"/>
        <end position="250"/>
    </location>
</feature>
<dbReference type="InParanoid" id="A0A0H2SAS0"/>
<dbReference type="PRINTS" id="PR00716">
    <property type="entry name" value="MPIPHPHTASE"/>
</dbReference>
<dbReference type="GO" id="GO:0010971">
    <property type="term" value="P:positive regulation of G2/M transition of mitotic cell cycle"/>
    <property type="evidence" value="ECO:0007669"/>
    <property type="project" value="TreeGrafter"/>
</dbReference>
<evidence type="ECO:0000256" key="1">
    <source>
        <dbReference type="ARBA" id="ARBA00011065"/>
    </source>
</evidence>
<feature type="compositionally biased region" description="Polar residues" evidence="11">
    <location>
        <begin position="741"/>
        <end position="754"/>
    </location>
</feature>
<dbReference type="SUPFAM" id="SSF52821">
    <property type="entry name" value="Rhodanese/Cell cycle control phosphatase"/>
    <property type="match status" value="1"/>
</dbReference>